<dbReference type="PROSITE" id="PS51157">
    <property type="entry name" value="ZF_UBR"/>
    <property type="match status" value="1"/>
</dbReference>
<dbReference type="Pfam" id="PF18995">
    <property type="entry name" value="PRT6_C"/>
    <property type="match status" value="1"/>
</dbReference>
<keyword evidence="9 15" id="KW-0833">Ubl conjugation pathway</keyword>
<evidence type="ECO:0000256" key="13">
    <source>
        <dbReference type="ARBA" id="ARBA00062088"/>
    </source>
</evidence>
<dbReference type="Gene3D" id="2.10.110.30">
    <property type="match status" value="1"/>
</dbReference>
<keyword evidence="5" id="KW-0597">Phosphoprotein</keyword>
<organism evidence="18 19">
    <name type="scientific">Notechis scutatus</name>
    <name type="common">mainland tiger snake</name>
    <dbReference type="NCBI Taxonomy" id="8663"/>
    <lineage>
        <taxon>Eukaryota</taxon>
        <taxon>Metazoa</taxon>
        <taxon>Chordata</taxon>
        <taxon>Craniata</taxon>
        <taxon>Vertebrata</taxon>
        <taxon>Euteleostomi</taxon>
        <taxon>Lepidosauria</taxon>
        <taxon>Squamata</taxon>
        <taxon>Bifurcata</taxon>
        <taxon>Unidentata</taxon>
        <taxon>Episquamata</taxon>
        <taxon>Toxicofera</taxon>
        <taxon>Serpentes</taxon>
        <taxon>Colubroidea</taxon>
        <taxon>Elapidae</taxon>
        <taxon>Hydrophiinae</taxon>
        <taxon>Notechis</taxon>
    </lineage>
</organism>
<keyword evidence="11" id="KW-0007">Acetylation</keyword>
<reference evidence="19" key="1">
    <citation type="submission" date="2025-08" db="UniProtKB">
        <authorList>
            <consortium name="RefSeq"/>
        </authorList>
    </citation>
    <scope>IDENTIFICATION</scope>
</reference>
<dbReference type="FunFam" id="2.10.110.30:FF:000001">
    <property type="entry name" value="E3 ubiquitin-protein ligase UBR2 isoform 1"/>
    <property type="match status" value="1"/>
</dbReference>
<dbReference type="SUPFAM" id="SSF54736">
    <property type="entry name" value="ClpS-like"/>
    <property type="match status" value="1"/>
</dbReference>
<dbReference type="Gene3D" id="1.10.10.2670">
    <property type="entry name" value="E3 ubiquitin-protein ligase"/>
    <property type="match status" value="1"/>
</dbReference>
<evidence type="ECO:0000256" key="5">
    <source>
        <dbReference type="ARBA" id="ARBA00022553"/>
    </source>
</evidence>
<dbReference type="InterPro" id="IPR014719">
    <property type="entry name" value="Ribosomal_bL12_C/ClpS-like"/>
</dbReference>
<keyword evidence="4" id="KW-0963">Cytoplasm</keyword>
<feature type="region of interest" description="Disordered" evidence="16">
    <location>
        <begin position="687"/>
        <end position="710"/>
    </location>
</feature>
<evidence type="ECO:0000256" key="4">
    <source>
        <dbReference type="ARBA" id="ARBA00022490"/>
    </source>
</evidence>
<comment type="similarity">
    <text evidence="12 15">Belongs to the E3 ubiquitin-protein ligase UBR1-like family.</text>
</comment>
<feature type="domain" description="UBR-type" evidence="17">
    <location>
        <begin position="98"/>
        <end position="169"/>
    </location>
</feature>
<dbReference type="GO" id="GO:0005829">
    <property type="term" value="C:cytosol"/>
    <property type="evidence" value="ECO:0007669"/>
    <property type="project" value="UniProtKB-SubCell"/>
</dbReference>
<dbReference type="GO" id="GO:0000151">
    <property type="term" value="C:ubiquitin ligase complex"/>
    <property type="evidence" value="ECO:0007669"/>
    <property type="project" value="TreeGrafter"/>
</dbReference>
<dbReference type="FunFam" id="3.30.1390.10:FF:000005">
    <property type="entry name" value="E3 ubiquitin-protein ligase UBR1 isoform X2"/>
    <property type="match status" value="1"/>
</dbReference>
<accession>A0A6J1UF01</accession>
<dbReference type="GO" id="GO:0061630">
    <property type="term" value="F:ubiquitin protein ligase activity"/>
    <property type="evidence" value="ECO:0007669"/>
    <property type="project" value="UniProtKB-UniRule"/>
</dbReference>
<dbReference type="Gene3D" id="3.30.1390.10">
    <property type="match status" value="1"/>
</dbReference>
<proteinExistence type="inferred from homology"/>
<dbReference type="Proteomes" id="UP000504612">
    <property type="component" value="Unplaced"/>
</dbReference>
<dbReference type="RefSeq" id="XP_026527068.1">
    <property type="nucleotide sequence ID" value="XM_026671283.1"/>
</dbReference>
<dbReference type="InterPro" id="IPR044046">
    <property type="entry name" value="E3_ligase_UBR-like_C"/>
</dbReference>
<evidence type="ECO:0000256" key="11">
    <source>
        <dbReference type="ARBA" id="ARBA00022990"/>
    </source>
</evidence>
<evidence type="ECO:0000313" key="18">
    <source>
        <dbReference type="Proteomes" id="UP000504612"/>
    </source>
</evidence>
<dbReference type="GeneID" id="113414377"/>
<keyword evidence="18" id="KW-1185">Reference proteome</keyword>
<dbReference type="KEGG" id="nss:113414377"/>
<comment type="subcellular location">
    <subcellularLocation>
        <location evidence="2">Cytoplasm</location>
        <location evidence="2">Cytosol</location>
    </subcellularLocation>
</comment>
<evidence type="ECO:0000256" key="9">
    <source>
        <dbReference type="ARBA" id="ARBA00022786"/>
    </source>
</evidence>
<dbReference type="InterPro" id="IPR039164">
    <property type="entry name" value="UBR1-like"/>
</dbReference>
<dbReference type="CDD" id="cd19678">
    <property type="entry name" value="UBR-box_UBR1"/>
    <property type="match status" value="1"/>
</dbReference>
<comment type="function">
    <text evidence="15">Ubiquitin ligase protein which is a component of the N-end rule pathway. Recognizes and binds to proteins bearing specific N-terminal residues that are destabilizing according to the N-end rule, leading to their ubiquitination and subsequent degradation.</text>
</comment>
<dbReference type="Pfam" id="PF02617">
    <property type="entry name" value="ClpS"/>
    <property type="match status" value="1"/>
</dbReference>
<dbReference type="FunFam" id="1.10.10.2670:FF:000001">
    <property type="entry name" value="E3 ubiquitin-protein ligase UBR2 isoform X1"/>
    <property type="match status" value="1"/>
</dbReference>
<evidence type="ECO:0000256" key="2">
    <source>
        <dbReference type="ARBA" id="ARBA00004514"/>
    </source>
</evidence>
<sequence>MADEGDGAERMAGTGGAAAPVNPSELAGWWDEKLDFHAAFLQHLAKVVPSIYCDEMDPPSQKEEEMAQKMILYPLEWHLFGEDPDTCLEKLRQIGTSQLCGKVFKGGETTYSCRDCAIDPTCVLCMDCFQNSIHVNHRYKMNTSTGGGFCDCGDTEAWKTGPVCTKHEPEGGENTEENLECQLNEEVIAQARKIFPSVIKYIVDMTVWEEEKELSSELMINTEKPDKHYCVLFNDEHHSYDHVIYSLQRTLGCDLAEAQIYTTAIDKEGRKAVKKGSYVVCQEAKEEIKKHSNNVSQGPLNVMVLHADVMAHQKFALRLGSWLNKLMSYSTYGLNTSLSNFDLSYLDLGLLQGMEEIKRQVGQHIEVDPDWEAAITIQMQLKNILLMFQEWCACDEELLVTAYKECHAAVMRCNNCAGNYSREKAVINLCGHTLECKRFKVSMDPVSIHLPLSRMLAGLHIQLSKTGIISRLEEFFSSKEFQVQLLIEYPLRCLALVAQVAAEMWKRNGLSLISQMFYYQDVKCREEMYDKDIILLQIGAAFMDPNSFLLLVLKRYELLNAFKKTVPTKHQDFNKKCNTLIEEMLQVLIYVVGERYVPGVSNVTKDYVTMREIIHLLCIEPMAHSAIAKSLPKDENNETGLEKVIHKVALFKKPGVSSHGVYELKEECLKEYNVFFYHYTKTQHNKAEHMEKKRRVQENKDEALPPPTPPEFSPAFRNVVNVLNCDIMMLILRTVLQRALELENHMWTEAMIQMVLHLLSLGLLEEKRQLEETPEEEVTFDFYHKASRMGSSALNAMNILMILEKLKGIQQLESQKDMIIWVLRMFEMIKCLREKSSFPMAVTAPTSESTKVHEMQKIQEKEKAERKRKAEVARLHRQKIMAQMSALQKNFIETHKLLYENTQETPGRDVMEVERFILPHYQVRIALGPKRGQSVTEKERLTCILCQEEQEVMLENAAMVLSACIQKSTALTQCRGKELELAGEDIDPLFMDPDLSCGTHTSTCGHVMHAACWQKYFEAIQLNSRQRHHVEQIFDLGNGEYLCPLCKSLCNTVIPIIPLQEEKINSEDAEMVAQLLSLSKWLEIVMARIAGYNKKSNKDTKIAPSLLNKEMEDASSEFHSILSFGVQPLIEYSNSIKEMVVLFATAIYRIGLQVAPNEVDPRIPIMTWSTCAFTIQCLEDLLEDEGKALFGSLQSRQHSGLKALVQFAAVQRTTVPQHVIQQHLVRLLGVLLPNLKMEDTPSLLDVDLFHVLVGAVLSFPSLYWEDNVGLQPSAISSACNQLYLFHLFTMAHITQIILTTTADEDCSSAQMLNDSEEARAAEAFCKEICRYTNRCYSLQVPGWYLWDCIKKGITPYLRCAALFFHYLLAVPPPEELSSNSEEDQFKALCDYLSLPTNLFMLFQEYWNIVEPLLQRWCTDPAVLCFLEGKSFAIRYPRERNKLIELPEDYSCLLNQGSQFRCPRSSDDETKHPVLCLFCGAMLCSQNTCCQMLVNGEELGACNSHAISCGAGVCIFLKIRDCRVLLIGGKNRGSFYPTPYLDEYGETDPNLIRGNPLHLSHERYRKLHLLWRQHCIIEEIARSQETNHVFLGFNWHLL</sequence>
<keyword evidence="10 15" id="KW-0862">Zinc</keyword>
<dbReference type="GO" id="GO:0008270">
    <property type="term" value="F:zinc ion binding"/>
    <property type="evidence" value="ECO:0007669"/>
    <property type="project" value="UniProtKB-UniRule"/>
</dbReference>
<dbReference type="SMART" id="SM00396">
    <property type="entry name" value="ZnF_UBR1"/>
    <property type="match status" value="1"/>
</dbReference>
<keyword evidence="8 15" id="KW-0863">Zinc-finger</keyword>
<evidence type="ECO:0000256" key="3">
    <source>
        <dbReference type="ARBA" id="ARBA00004906"/>
    </source>
</evidence>
<name>A0A6J1UF01_9SAUR</name>
<evidence type="ECO:0000256" key="10">
    <source>
        <dbReference type="ARBA" id="ARBA00022833"/>
    </source>
</evidence>
<feature type="compositionally biased region" description="Basic and acidic residues" evidence="16">
    <location>
        <begin position="687"/>
        <end position="703"/>
    </location>
</feature>
<feature type="zinc finger region" description="UBR-type" evidence="14">
    <location>
        <begin position="98"/>
        <end position="169"/>
    </location>
</feature>
<dbReference type="InterPro" id="IPR003126">
    <property type="entry name" value="Znf_UBR"/>
</dbReference>
<dbReference type="CTD" id="197131"/>
<keyword evidence="7 15" id="KW-0479">Metal-binding</keyword>
<dbReference type="UniPathway" id="UPA00143"/>
<dbReference type="EC" id="2.3.2.27" evidence="15"/>
<dbReference type="SUPFAM" id="SSF46785">
    <property type="entry name" value="Winged helix' DNA-binding domain"/>
    <property type="match status" value="1"/>
</dbReference>
<evidence type="ECO:0000256" key="16">
    <source>
        <dbReference type="SAM" id="MobiDB-lite"/>
    </source>
</evidence>
<evidence type="ECO:0000256" key="7">
    <source>
        <dbReference type="ARBA" id="ARBA00022723"/>
    </source>
</evidence>
<evidence type="ECO:0000256" key="8">
    <source>
        <dbReference type="ARBA" id="ARBA00022771"/>
    </source>
</evidence>
<dbReference type="PANTHER" id="PTHR21497:SF27">
    <property type="entry name" value="E3 UBIQUITIN-PROTEIN LIGASE UBR1"/>
    <property type="match status" value="1"/>
</dbReference>
<dbReference type="GO" id="GO:0016567">
    <property type="term" value="P:protein ubiquitination"/>
    <property type="evidence" value="ECO:0007669"/>
    <property type="project" value="UniProtKB-UniRule"/>
</dbReference>
<dbReference type="InterPro" id="IPR055194">
    <property type="entry name" value="UBR1-like_WH"/>
</dbReference>
<dbReference type="InterPro" id="IPR003769">
    <property type="entry name" value="ClpS_core"/>
</dbReference>
<evidence type="ECO:0000256" key="6">
    <source>
        <dbReference type="ARBA" id="ARBA00022679"/>
    </source>
</evidence>
<feature type="region of interest" description="Disordered" evidence="16">
    <location>
        <begin position="1"/>
        <end position="20"/>
    </location>
</feature>
<dbReference type="Pfam" id="PF22960">
    <property type="entry name" value="WHD_UBR1"/>
    <property type="match status" value="1"/>
</dbReference>
<gene>
    <name evidence="19" type="primary">UBR1</name>
</gene>
<evidence type="ECO:0000256" key="14">
    <source>
        <dbReference type="PROSITE-ProRule" id="PRU00508"/>
    </source>
</evidence>
<evidence type="ECO:0000259" key="17">
    <source>
        <dbReference type="PROSITE" id="PS51157"/>
    </source>
</evidence>
<dbReference type="InterPro" id="IPR036390">
    <property type="entry name" value="WH_DNA-bd_sf"/>
</dbReference>
<evidence type="ECO:0000256" key="15">
    <source>
        <dbReference type="RuleBase" id="RU366018"/>
    </source>
</evidence>
<comment type="pathway">
    <text evidence="3 15">Protein modification; protein ubiquitination.</text>
</comment>
<evidence type="ECO:0000256" key="1">
    <source>
        <dbReference type="ARBA" id="ARBA00000900"/>
    </source>
</evidence>
<dbReference type="GO" id="GO:0071596">
    <property type="term" value="P:ubiquitin-dependent protein catabolic process via the N-end rule pathway"/>
    <property type="evidence" value="ECO:0007669"/>
    <property type="project" value="UniProtKB-UniRule"/>
</dbReference>
<dbReference type="PANTHER" id="PTHR21497">
    <property type="entry name" value="UBIQUITIN LIGASE E3 ALPHA-RELATED"/>
    <property type="match status" value="1"/>
</dbReference>
<comment type="catalytic activity">
    <reaction evidence="1 15">
        <text>S-ubiquitinyl-[E2 ubiquitin-conjugating enzyme]-L-cysteine + [acceptor protein]-L-lysine = [E2 ubiquitin-conjugating enzyme]-L-cysteine + N(6)-ubiquitinyl-[acceptor protein]-L-lysine.</text>
        <dbReference type="EC" id="2.3.2.27"/>
    </reaction>
</comment>
<dbReference type="InterPro" id="IPR042065">
    <property type="entry name" value="E3_ELL-like"/>
</dbReference>
<dbReference type="InterPro" id="IPR047507">
    <property type="entry name" value="UBR-box_UBR1"/>
</dbReference>
<protein>
    <recommendedName>
        <fullName evidence="15">E3 ubiquitin-protein ligase</fullName>
        <ecNumber evidence="15">2.3.2.27</ecNumber>
    </recommendedName>
</protein>
<evidence type="ECO:0000313" key="19">
    <source>
        <dbReference type="RefSeq" id="XP_026527068.1"/>
    </source>
</evidence>
<evidence type="ECO:0000256" key="12">
    <source>
        <dbReference type="ARBA" id="ARBA00046341"/>
    </source>
</evidence>
<keyword evidence="6 15" id="KW-0808">Transferase</keyword>
<dbReference type="Pfam" id="PF02207">
    <property type="entry name" value="zf-UBR"/>
    <property type="match status" value="1"/>
</dbReference>
<comment type="subunit">
    <text evidence="13">Interacts with RECQL4.</text>
</comment>